<evidence type="ECO:0000313" key="1">
    <source>
        <dbReference type="EMBL" id="TFC00521.1"/>
    </source>
</evidence>
<sequence length="250" mass="27810">MDNGDDSGLHLSRLRLRLREQITNLEVSAARYDAGWPAEANRLAVCVRVLVHDTSMSTSLLKQMAAKDQMRWIDSNGGLDARNSVAFSSLAVFRVTIAENGADLRILPVEQSEILTRGRLLAFEAWWKTLPIMTGNGERISRSDVVDMLANQDGGAHVDLEKEKFVRLLRSVPQVAPFFDGEELGMGVGIPTVADDELARTILWAAMRTIAEEVWLGWNNQLDLLDPGWRERPKTGGRIGPDDFISGIRD</sequence>
<dbReference type="Proteomes" id="UP000297643">
    <property type="component" value="Unassembled WGS sequence"/>
</dbReference>
<dbReference type="RefSeq" id="WP_134510698.1">
    <property type="nucleotide sequence ID" value="NZ_SOFM01000046.1"/>
</dbReference>
<dbReference type="AlphaFoldDB" id="A0A4R8W2P0"/>
<dbReference type="EMBL" id="SOFM01000046">
    <property type="protein sequence ID" value="TFC00521.1"/>
    <property type="molecule type" value="Genomic_DNA"/>
</dbReference>
<proteinExistence type="predicted"/>
<organism evidence="1 2">
    <name type="scientific">Cryobacterium mannosilyticum</name>
    <dbReference type="NCBI Taxonomy" id="1259190"/>
    <lineage>
        <taxon>Bacteria</taxon>
        <taxon>Bacillati</taxon>
        <taxon>Actinomycetota</taxon>
        <taxon>Actinomycetes</taxon>
        <taxon>Micrococcales</taxon>
        <taxon>Microbacteriaceae</taxon>
        <taxon>Cryobacterium</taxon>
    </lineage>
</organism>
<protein>
    <submittedName>
        <fullName evidence="1">Uncharacterized protein</fullName>
    </submittedName>
</protein>
<gene>
    <name evidence="1" type="ORF">E3O32_15345</name>
</gene>
<name>A0A4R8W2P0_9MICO</name>
<comment type="caution">
    <text evidence="1">The sequence shown here is derived from an EMBL/GenBank/DDBJ whole genome shotgun (WGS) entry which is preliminary data.</text>
</comment>
<keyword evidence="2" id="KW-1185">Reference proteome</keyword>
<reference evidence="1 2" key="1">
    <citation type="submission" date="2019-03" db="EMBL/GenBank/DDBJ databases">
        <title>Genomics of glacier-inhabiting Cryobacterium strains.</title>
        <authorList>
            <person name="Liu Q."/>
            <person name="Xin Y.-H."/>
        </authorList>
    </citation>
    <scope>NUCLEOTIDE SEQUENCE [LARGE SCALE GENOMIC DNA]</scope>
    <source>
        <strain evidence="1 2">RHLT2-21</strain>
    </source>
</reference>
<evidence type="ECO:0000313" key="2">
    <source>
        <dbReference type="Proteomes" id="UP000297643"/>
    </source>
</evidence>
<accession>A0A4R8W2P0</accession>